<protein>
    <recommendedName>
        <fullName evidence="1">F-box domain-containing protein</fullName>
    </recommendedName>
</protein>
<evidence type="ECO:0000313" key="2">
    <source>
        <dbReference type="EMBL" id="TVU35249.1"/>
    </source>
</evidence>
<dbReference type="SUPFAM" id="SSF81383">
    <property type="entry name" value="F-box domain"/>
    <property type="match status" value="1"/>
</dbReference>
<dbReference type="Gramene" id="TVU35249">
    <property type="protein sequence ID" value="TVU35249"/>
    <property type="gene ID" value="EJB05_17127"/>
</dbReference>
<dbReference type="InterPro" id="IPR036047">
    <property type="entry name" value="F-box-like_dom_sf"/>
</dbReference>
<name>A0A5J9VGH8_9POAL</name>
<dbReference type="InterPro" id="IPR005174">
    <property type="entry name" value="KIB1-4_b-propeller"/>
</dbReference>
<evidence type="ECO:0000313" key="3">
    <source>
        <dbReference type="Proteomes" id="UP000324897"/>
    </source>
</evidence>
<dbReference type="PANTHER" id="PTHR44586">
    <property type="entry name" value="F-BOX DOMAIN CONTAINING PROTEIN, EXPRESSED"/>
    <property type="match status" value="1"/>
</dbReference>
<proteinExistence type="predicted"/>
<accession>A0A5J9VGH8</accession>
<gene>
    <name evidence="2" type="ORF">EJB05_17127</name>
</gene>
<dbReference type="AlphaFoldDB" id="A0A5J9VGH8"/>
<evidence type="ECO:0000259" key="1">
    <source>
        <dbReference type="PROSITE" id="PS50181"/>
    </source>
</evidence>
<dbReference type="OrthoDB" id="725262at2759"/>
<keyword evidence="3" id="KW-1185">Reference proteome</keyword>
<dbReference type="PANTHER" id="PTHR44586:SF26">
    <property type="entry name" value="F-BOX DOMAIN-CONTAINING PROTEIN"/>
    <property type="match status" value="1"/>
</dbReference>
<organism evidence="2 3">
    <name type="scientific">Eragrostis curvula</name>
    <name type="common">weeping love grass</name>
    <dbReference type="NCBI Taxonomy" id="38414"/>
    <lineage>
        <taxon>Eukaryota</taxon>
        <taxon>Viridiplantae</taxon>
        <taxon>Streptophyta</taxon>
        <taxon>Embryophyta</taxon>
        <taxon>Tracheophyta</taxon>
        <taxon>Spermatophyta</taxon>
        <taxon>Magnoliopsida</taxon>
        <taxon>Liliopsida</taxon>
        <taxon>Poales</taxon>
        <taxon>Poaceae</taxon>
        <taxon>PACMAD clade</taxon>
        <taxon>Chloridoideae</taxon>
        <taxon>Eragrostideae</taxon>
        <taxon>Eragrostidinae</taxon>
        <taxon>Eragrostis</taxon>
    </lineage>
</organism>
<dbReference type="Pfam" id="PF12937">
    <property type="entry name" value="F-box-like"/>
    <property type="match status" value="1"/>
</dbReference>
<dbReference type="SUPFAM" id="SSF69322">
    <property type="entry name" value="Tricorn protease domain 2"/>
    <property type="match status" value="1"/>
</dbReference>
<dbReference type="Gene3D" id="1.20.1280.50">
    <property type="match status" value="1"/>
</dbReference>
<sequence length="441" mass="50392">MEVTHRELIAKVPPSELGRDWSELPSDLLLHIFGKLDIPDVFSSGAVCRNWHSTYLEARRCGSFSPDQSPCLIFSSSCCHPKTVTLQNLITEKVYHITLPDPPFRDRFVMGSSYGWLITADDGSHLFLVNPVTGHQIAMPPPETMKNVKLRSNTEGALDRYDHLYLNLDMLPGFGIHKVQHLSLEEGRFYFYMRVILSSDPSSGNCIVVTLHLLEGVIFFTRVGDSQWTCLDVDYRCCRYHDVFYSSYHNLFYAIRDNGDVDSIDLSGPSPVFNIVIQTGITVVDNRKYIVGSDWGDLLQVWRYHKYVGDDPRTNTMAVYKIDLVEKKLVEVKDLQGYALFMGFTGAFFLHVKDFPMLAPDNIYYTDDYVEWIFFKRFGFREIGAFSLKDGSFTDLLPLDSRLNWPPPVWIRPSCPGTFLNNLENALVDEFQSFSGQVDAC</sequence>
<dbReference type="PROSITE" id="PS50181">
    <property type="entry name" value="FBOX"/>
    <property type="match status" value="1"/>
</dbReference>
<dbReference type="Pfam" id="PF03478">
    <property type="entry name" value="Beta-prop_KIB1-4"/>
    <property type="match status" value="1"/>
</dbReference>
<dbReference type="CDD" id="cd09917">
    <property type="entry name" value="F-box_SF"/>
    <property type="match status" value="1"/>
</dbReference>
<dbReference type="EMBL" id="RWGY01000009">
    <property type="protein sequence ID" value="TVU35249.1"/>
    <property type="molecule type" value="Genomic_DNA"/>
</dbReference>
<dbReference type="InterPro" id="IPR001810">
    <property type="entry name" value="F-box_dom"/>
</dbReference>
<dbReference type="Proteomes" id="UP000324897">
    <property type="component" value="Unassembled WGS sequence"/>
</dbReference>
<feature type="domain" description="F-box" evidence="1">
    <location>
        <begin position="18"/>
        <end position="53"/>
    </location>
</feature>
<reference evidence="2 3" key="1">
    <citation type="journal article" date="2019" name="Sci. Rep.">
        <title>A high-quality genome of Eragrostis curvula grass provides insights into Poaceae evolution and supports new strategies to enhance forage quality.</title>
        <authorList>
            <person name="Carballo J."/>
            <person name="Santos B.A.C.M."/>
            <person name="Zappacosta D."/>
            <person name="Garbus I."/>
            <person name="Selva J.P."/>
            <person name="Gallo C.A."/>
            <person name="Diaz A."/>
            <person name="Albertini E."/>
            <person name="Caccamo M."/>
            <person name="Echenique V."/>
        </authorList>
    </citation>
    <scope>NUCLEOTIDE SEQUENCE [LARGE SCALE GENOMIC DNA]</scope>
    <source>
        <strain evidence="3">cv. Victoria</strain>
        <tissue evidence="2">Leaf</tissue>
    </source>
</reference>
<comment type="caution">
    <text evidence="2">The sequence shown here is derived from an EMBL/GenBank/DDBJ whole genome shotgun (WGS) entry which is preliminary data.</text>
</comment>